<name>A0A1B1U486_9HELI</name>
<dbReference type="EMBL" id="CP016503">
    <property type="protein sequence ID" value="ANV97594.1"/>
    <property type="molecule type" value="Genomic_DNA"/>
</dbReference>
<organism evidence="1 2">
    <name type="scientific">Helicobacter enhydrae</name>
    <dbReference type="NCBI Taxonomy" id="222136"/>
    <lineage>
        <taxon>Bacteria</taxon>
        <taxon>Pseudomonadati</taxon>
        <taxon>Campylobacterota</taxon>
        <taxon>Epsilonproteobacteria</taxon>
        <taxon>Campylobacterales</taxon>
        <taxon>Helicobacteraceae</taxon>
        <taxon>Helicobacter</taxon>
    </lineage>
</organism>
<evidence type="ECO:0000313" key="1">
    <source>
        <dbReference type="EMBL" id="ANV97594.1"/>
    </source>
</evidence>
<accession>A0A1B1U486</accession>
<keyword evidence="2" id="KW-1185">Reference proteome</keyword>
<proteinExistence type="predicted"/>
<evidence type="ECO:0000313" key="2">
    <source>
        <dbReference type="Proteomes" id="UP000092884"/>
    </source>
</evidence>
<dbReference type="Proteomes" id="UP000092884">
    <property type="component" value="Chromosome"/>
</dbReference>
<dbReference type="STRING" id="222136.BBW65_01680"/>
<gene>
    <name evidence="1" type="ORF">BBW65_01680</name>
</gene>
<reference evidence="2" key="1">
    <citation type="submission" date="2016-07" db="EMBL/GenBank/DDBJ databases">
        <authorList>
            <person name="Florea S."/>
            <person name="Webb J.S."/>
            <person name="Jaromczyk J."/>
            <person name="Schardl C.L."/>
        </authorList>
    </citation>
    <scope>NUCLEOTIDE SEQUENCE [LARGE SCALE GENOMIC DNA]</scope>
    <source>
        <strain evidence="2">MIT 01-6242</strain>
    </source>
</reference>
<protein>
    <recommendedName>
        <fullName evidence="3">Lipoprotein</fullName>
    </recommendedName>
</protein>
<evidence type="ECO:0008006" key="3">
    <source>
        <dbReference type="Google" id="ProtNLM"/>
    </source>
</evidence>
<dbReference type="RefSeq" id="WP_066338854.1">
    <property type="nucleotide sequence ID" value="NZ_CP016503.1"/>
</dbReference>
<dbReference type="AlphaFoldDB" id="A0A1B1U486"/>
<dbReference type="KEGG" id="het:BBW65_01680"/>
<dbReference type="PROSITE" id="PS51257">
    <property type="entry name" value="PROKAR_LIPOPROTEIN"/>
    <property type="match status" value="1"/>
</dbReference>
<dbReference type="OrthoDB" id="5329991at2"/>
<sequence length="476" mass="52900">MEIRKILPMILFGCFALLWTGCSSVSLKEVTSQYYNGDVNKALKLAESGSAIHKKQNTQAGADDLLWQIQAGVIAFELQKPEALKFLEKAEGNIKVIEEKGLMSGLFENFGALLVNDTVIPYRGYLYEGVMVNYYKALYYMAHKDGANARIELNRASDRQRRAKEYYEKDIAQAKKAQTKMLESKENKAKQSSADQGKEADKILASYSNLSEFQNFNGYINPFVDYVSGVFFYIQGDQGKSQDFLKEAMGVTQNLAIQKDFELVSQKRIDKKYTWILIEDGIAPSKSEKGFSITLPVFTGDGVSIMNASLALPDPKRGVDFATSYTLLDNQGKSTEASMIATLNPLFFNEFKKQLPFIVTRNILSMAVKLGVQAGVAQIGGTAGLIGNLAGALYSRASTSADLRIVSTFPNAFYALRVENNQGEYELFAGKRKIARITLSDNCDKISSEAFCTNQNNMVYVRNANHNVFLINLISK</sequence>